<evidence type="ECO:0000259" key="7">
    <source>
        <dbReference type="Pfam" id="PF00171"/>
    </source>
</evidence>
<keyword evidence="2 6" id="KW-0560">Oxidoreductase</keyword>
<dbReference type="EC" id="1.2.1.3" evidence="3"/>
<dbReference type="Gene3D" id="3.40.309.10">
    <property type="entry name" value="Aldehyde Dehydrogenase, Chain A, domain 2"/>
    <property type="match status" value="1"/>
</dbReference>
<comment type="caution">
    <text evidence="8">The sequence shown here is derived from an EMBL/GenBank/DDBJ whole genome shotgun (WGS) entry which is preliminary data.</text>
</comment>
<feature type="active site" evidence="5">
    <location>
        <position position="250"/>
    </location>
</feature>
<evidence type="ECO:0000256" key="6">
    <source>
        <dbReference type="RuleBase" id="RU003345"/>
    </source>
</evidence>
<dbReference type="FunFam" id="3.40.309.10:FF:000009">
    <property type="entry name" value="Aldehyde dehydrogenase A"/>
    <property type="match status" value="1"/>
</dbReference>
<evidence type="ECO:0000256" key="4">
    <source>
        <dbReference type="ARBA" id="ARBA00049194"/>
    </source>
</evidence>
<dbReference type="GO" id="GO:0004029">
    <property type="term" value="F:aldehyde dehydrogenase (NAD+) activity"/>
    <property type="evidence" value="ECO:0007669"/>
    <property type="project" value="UniProtKB-EC"/>
</dbReference>
<dbReference type="FunFam" id="3.40.605.10:FF:000007">
    <property type="entry name" value="NAD/NADP-dependent betaine aldehyde dehydrogenase"/>
    <property type="match status" value="1"/>
</dbReference>
<organism evidence="8 9">
    <name type="scientific">Nocardiopsis mwathae</name>
    <dbReference type="NCBI Taxonomy" id="1472723"/>
    <lineage>
        <taxon>Bacteria</taxon>
        <taxon>Bacillati</taxon>
        <taxon>Actinomycetota</taxon>
        <taxon>Actinomycetes</taxon>
        <taxon>Streptosporangiales</taxon>
        <taxon>Nocardiopsidaceae</taxon>
        <taxon>Nocardiopsis</taxon>
    </lineage>
</organism>
<keyword evidence="9" id="KW-1185">Reference proteome</keyword>
<evidence type="ECO:0000256" key="1">
    <source>
        <dbReference type="ARBA" id="ARBA00009986"/>
    </source>
</evidence>
<dbReference type="PROSITE" id="PS00687">
    <property type="entry name" value="ALDEHYDE_DEHYDR_GLU"/>
    <property type="match status" value="1"/>
</dbReference>
<dbReference type="RefSeq" id="WP_184075718.1">
    <property type="nucleotide sequence ID" value="NZ_JACHDS010000001.1"/>
</dbReference>
<evidence type="ECO:0000256" key="2">
    <source>
        <dbReference type="ARBA" id="ARBA00023002"/>
    </source>
</evidence>
<dbReference type="SUPFAM" id="SSF53720">
    <property type="entry name" value="ALDH-like"/>
    <property type="match status" value="1"/>
</dbReference>
<dbReference type="AlphaFoldDB" id="A0A7W9YHT2"/>
<dbReference type="InterPro" id="IPR029510">
    <property type="entry name" value="Ald_DH_CS_GLU"/>
</dbReference>
<protein>
    <recommendedName>
        <fullName evidence="3">aldehyde dehydrogenase (NAD(+))</fullName>
        <ecNumber evidence="3">1.2.1.3</ecNumber>
    </recommendedName>
</protein>
<dbReference type="PROSITE" id="PS00070">
    <property type="entry name" value="ALDEHYDE_DEHYDR_CYS"/>
    <property type="match status" value="1"/>
</dbReference>
<dbReference type="InterPro" id="IPR016162">
    <property type="entry name" value="Ald_DH_N"/>
</dbReference>
<dbReference type="PANTHER" id="PTHR42804:SF1">
    <property type="entry name" value="ALDEHYDE DEHYDROGENASE-RELATED"/>
    <property type="match status" value="1"/>
</dbReference>
<dbReference type="CDD" id="cd07139">
    <property type="entry name" value="ALDH_AldA-Rv0768"/>
    <property type="match status" value="1"/>
</dbReference>
<proteinExistence type="inferred from homology"/>
<accession>A0A7W9YHT2</accession>
<dbReference type="PANTHER" id="PTHR42804">
    <property type="entry name" value="ALDEHYDE DEHYDROGENASE"/>
    <property type="match status" value="1"/>
</dbReference>
<dbReference type="EMBL" id="JACHDS010000001">
    <property type="protein sequence ID" value="MBB6172419.1"/>
    <property type="molecule type" value="Genomic_DNA"/>
</dbReference>
<dbReference type="InterPro" id="IPR016160">
    <property type="entry name" value="Ald_DH_CS_CYS"/>
</dbReference>
<dbReference type="Pfam" id="PF00171">
    <property type="entry name" value="Aldedh"/>
    <property type="match status" value="1"/>
</dbReference>
<gene>
    <name evidence="8" type="ORF">HNR23_002479</name>
</gene>
<evidence type="ECO:0000256" key="3">
    <source>
        <dbReference type="ARBA" id="ARBA00024226"/>
    </source>
</evidence>
<feature type="domain" description="Aldehyde dehydrogenase" evidence="7">
    <location>
        <begin position="13"/>
        <end position="474"/>
    </location>
</feature>
<evidence type="ECO:0000313" key="9">
    <source>
        <dbReference type="Proteomes" id="UP000546642"/>
    </source>
</evidence>
<evidence type="ECO:0000256" key="5">
    <source>
        <dbReference type="PROSITE-ProRule" id="PRU10007"/>
    </source>
</evidence>
<comment type="catalytic activity">
    <reaction evidence="4">
        <text>an aldehyde + NAD(+) + H2O = a carboxylate + NADH + 2 H(+)</text>
        <dbReference type="Rhea" id="RHEA:16185"/>
        <dbReference type="ChEBI" id="CHEBI:15377"/>
        <dbReference type="ChEBI" id="CHEBI:15378"/>
        <dbReference type="ChEBI" id="CHEBI:17478"/>
        <dbReference type="ChEBI" id="CHEBI:29067"/>
        <dbReference type="ChEBI" id="CHEBI:57540"/>
        <dbReference type="ChEBI" id="CHEBI:57945"/>
        <dbReference type="EC" id="1.2.1.3"/>
    </reaction>
</comment>
<dbReference type="InterPro" id="IPR016161">
    <property type="entry name" value="Ald_DH/histidinol_DH"/>
</dbReference>
<reference evidence="8 9" key="1">
    <citation type="submission" date="2020-08" db="EMBL/GenBank/DDBJ databases">
        <title>Sequencing the genomes of 1000 actinobacteria strains.</title>
        <authorList>
            <person name="Klenk H.-P."/>
        </authorList>
    </citation>
    <scope>NUCLEOTIDE SEQUENCE [LARGE SCALE GENOMIC DNA]</scope>
    <source>
        <strain evidence="8 9">DSM 46659</strain>
    </source>
</reference>
<sequence>MRKHDRLYIGGEWVEPAGSGTIDVVSPHSEEVVGRVPEGTTADVDRAVEAARTAFDHGPWPRMAPAERGAVLARLADLYEARLDEVAGLITAEMGAPLNFSQAAQAPLPQRMLAYYGGLADDVTWEETRPGLLGPSHVVREPVGVAAAITPWNVPQLLIVAKVAPALLAGCTAVVKPAPETALDPYLLAELAEEAGVPAGVLNIVAADRAVGEHLVTHPGVDHVSFTGSTAAGRRIATLCGERLRGCSLELGGKSAAILLPDADLAAYTGMLTLTTLLNNGQACIAQARVLAPRERYGEVVDALAERLAGLAVGDPADPSTDIGPLVSPAQRERVEGYIGIGRAEGARVVTGGGRPADRKRGHYVEPTLFADVDNGMRIAREEIFGPVLAVIPYDDERHAIELANDSEYGLAGSVWTADPEHGVEVARRIHTGTCGVNVYNVDVNTPFGGRKASGMGREYGPEGLAEYLEYKTIPTLG</sequence>
<dbReference type="InterPro" id="IPR016163">
    <property type="entry name" value="Ald_DH_C"/>
</dbReference>
<dbReference type="Proteomes" id="UP000546642">
    <property type="component" value="Unassembled WGS sequence"/>
</dbReference>
<name>A0A7W9YHT2_9ACTN</name>
<comment type="similarity">
    <text evidence="1 6">Belongs to the aldehyde dehydrogenase family.</text>
</comment>
<evidence type="ECO:0000313" key="8">
    <source>
        <dbReference type="EMBL" id="MBB6172419.1"/>
    </source>
</evidence>
<dbReference type="InterPro" id="IPR015590">
    <property type="entry name" value="Aldehyde_DH_dom"/>
</dbReference>
<dbReference type="Gene3D" id="3.40.605.10">
    <property type="entry name" value="Aldehyde Dehydrogenase, Chain A, domain 1"/>
    <property type="match status" value="1"/>
</dbReference>